<sequence>MGRSALSTGAAAAAALVTRRARRWRWWRPSLQQAVSRGEGRPLVSSPSSPFLSRSASPDGVGTMCVQYLPVSLLFSPSAVSPSSSSFLWFRCHPSPLSTASVQQAALTAASPCTDGR</sequence>
<proteinExistence type="predicted"/>
<name>A0ACC3C7R4_PYRYE</name>
<organism evidence="1 2">
    <name type="scientific">Pyropia yezoensis</name>
    <name type="common">Susabi-nori</name>
    <name type="synonym">Porphyra yezoensis</name>
    <dbReference type="NCBI Taxonomy" id="2788"/>
    <lineage>
        <taxon>Eukaryota</taxon>
        <taxon>Rhodophyta</taxon>
        <taxon>Bangiophyceae</taxon>
        <taxon>Bangiales</taxon>
        <taxon>Bangiaceae</taxon>
        <taxon>Pyropia</taxon>
    </lineage>
</organism>
<dbReference type="Proteomes" id="UP000798662">
    <property type="component" value="Chromosome 2"/>
</dbReference>
<keyword evidence="2" id="KW-1185">Reference proteome</keyword>
<dbReference type="EMBL" id="CM020619">
    <property type="protein sequence ID" value="KAK1865842.1"/>
    <property type="molecule type" value="Genomic_DNA"/>
</dbReference>
<evidence type="ECO:0000313" key="1">
    <source>
        <dbReference type="EMBL" id="KAK1865842.1"/>
    </source>
</evidence>
<gene>
    <name evidence="1" type="ORF">I4F81_008365</name>
</gene>
<evidence type="ECO:0000313" key="2">
    <source>
        <dbReference type="Proteomes" id="UP000798662"/>
    </source>
</evidence>
<comment type="caution">
    <text evidence="1">The sequence shown here is derived from an EMBL/GenBank/DDBJ whole genome shotgun (WGS) entry which is preliminary data.</text>
</comment>
<accession>A0ACC3C7R4</accession>
<protein>
    <submittedName>
        <fullName evidence="1">Uncharacterized protein</fullName>
    </submittedName>
</protein>
<reference evidence="1" key="1">
    <citation type="submission" date="2019-11" db="EMBL/GenBank/DDBJ databases">
        <title>Nori genome reveals adaptations in red seaweeds to the harsh intertidal environment.</title>
        <authorList>
            <person name="Wang D."/>
            <person name="Mao Y."/>
        </authorList>
    </citation>
    <scope>NUCLEOTIDE SEQUENCE</scope>
    <source>
        <tissue evidence="1">Gametophyte</tissue>
    </source>
</reference>